<dbReference type="InterPro" id="IPR037068">
    <property type="entry name" value="DNA_primase_core_N_sf"/>
</dbReference>
<dbReference type="EMBL" id="WQNE01000003">
    <property type="protein sequence ID" value="MVT72451.1"/>
    <property type="molecule type" value="Genomic_DNA"/>
</dbReference>
<keyword evidence="3 13" id="KW-0639">Primosome</keyword>
<dbReference type="OrthoDB" id="9803773at2"/>
<dbReference type="InterPro" id="IPR034151">
    <property type="entry name" value="TOPRIM_DnaG_bac"/>
</dbReference>
<evidence type="ECO:0000313" key="15">
    <source>
        <dbReference type="EMBL" id="MVT72451.1"/>
    </source>
</evidence>
<dbReference type="InterPro" id="IPR006295">
    <property type="entry name" value="DNA_primase_DnaG"/>
</dbReference>
<dbReference type="CDD" id="cd03364">
    <property type="entry name" value="TOPRIM_DnaG_primases"/>
    <property type="match status" value="1"/>
</dbReference>
<dbReference type="PANTHER" id="PTHR30313:SF2">
    <property type="entry name" value="DNA PRIMASE"/>
    <property type="match status" value="1"/>
</dbReference>
<comment type="similarity">
    <text evidence="13">Belongs to the DnaG primase family.</text>
</comment>
<sequence>MRFPPSFLDELKARLPISDVVGRRVKLKRAGREWKGLSPFQQEKTPSFTVNDQKQFYHDFSTGKHGNIFDFVMETEGVSFPEAVERLAGLAGLPLPRTSREEEQREHRQKSLFDVMELATKYFEQNLASNLGAQARGYLSDRGIVPSTNVEFRLGYAPASRYGLKEFLGSKGVSVADMIETGLLIAGDDIPVPYDRFRDRVIIPIHDQRGRVVGFGGRALKSDVQPKYLNSPETSIFHKGSVVFNFHRAREPAHKAGSVVAVEGYMDAIAISQAGIKSVVATMGTAFTEEQIATLWRLSPEPVICFDSDRAGVAAAHRSIDRILPLLTVGRAFRFAFMTEQKDPDDLIREKGVEAFKSVLAGSLPMWDVLWEREIAGTDVRTPDKQAALEQKLYGLVRTIKDPNVHKAYFRTCRMQLASLFWQIGRGKASKDDGPSKLVRDRVKISKDGPRYGLQRVLLGMLVHYPDLLDEKQDEVFRLQFATELQTFWEALHQLLIDEEQLTVQLIYRRLGPSFYETLESIHGDEAEGRPRGYRLFRRFPILKKDPPRDFISRCMDHFIRIIHLHQMDDDIARVQFEAGQPGGDGAMEQLVNLVNVRHETHAEIQAEGLILAEEANVLTRIWSPEPASLQVSA</sequence>
<evidence type="ECO:0000256" key="6">
    <source>
        <dbReference type="ARBA" id="ARBA00022705"/>
    </source>
</evidence>
<reference evidence="15 16" key="1">
    <citation type="submission" date="2019-12" db="EMBL/GenBank/DDBJ databases">
        <title>Draft genome sequences Bradyrhizobium cajani AMBPC1010, Bradyrhizobium pachyrhizi AMBPC1040 and Bradyrhizobium yuanmingense ALSPC3051, three plant growth promoting strains isolated from nodules of Cajanus cajan L. in Dominican Republic.</title>
        <authorList>
            <person name="Flores-Felix J.D."/>
            <person name="Araujo J."/>
            <person name="Diaz-Alcantara C."/>
            <person name="Gonzalez-Andres F."/>
            <person name="Velazquez E."/>
        </authorList>
    </citation>
    <scope>NUCLEOTIDE SEQUENCE [LARGE SCALE GENOMIC DNA]</scope>
    <source>
        <strain evidence="15 16">1010</strain>
    </source>
</reference>
<dbReference type="Gene3D" id="3.90.580.10">
    <property type="entry name" value="Zinc finger, CHC2-type domain"/>
    <property type="match status" value="1"/>
</dbReference>
<dbReference type="RefSeq" id="WP_157328277.1">
    <property type="nucleotide sequence ID" value="NZ_JANADL010000022.1"/>
</dbReference>
<keyword evidence="5 13" id="KW-0548">Nucleotidyltransferase</keyword>
<keyword evidence="6 13" id="KW-0235">DNA replication</keyword>
<keyword evidence="7" id="KW-0479">Metal-binding</keyword>
<keyword evidence="16" id="KW-1185">Reference proteome</keyword>
<evidence type="ECO:0000313" key="16">
    <source>
        <dbReference type="Proteomes" id="UP000449969"/>
    </source>
</evidence>
<dbReference type="AlphaFoldDB" id="A0A844TBK0"/>
<evidence type="ECO:0000256" key="5">
    <source>
        <dbReference type="ARBA" id="ARBA00022695"/>
    </source>
</evidence>
<organism evidence="15 16">
    <name type="scientific">Bradyrhizobium cajani</name>
    <dbReference type="NCBI Taxonomy" id="1928661"/>
    <lineage>
        <taxon>Bacteria</taxon>
        <taxon>Pseudomonadati</taxon>
        <taxon>Pseudomonadota</taxon>
        <taxon>Alphaproteobacteria</taxon>
        <taxon>Hyphomicrobiales</taxon>
        <taxon>Nitrobacteraceae</taxon>
        <taxon>Bradyrhizobium</taxon>
    </lineage>
</organism>
<evidence type="ECO:0000256" key="9">
    <source>
        <dbReference type="ARBA" id="ARBA00022833"/>
    </source>
</evidence>
<evidence type="ECO:0000256" key="2">
    <source>
        <dbReference type="ARBA" id="ARBA00022478"/>
    </source>
</evidence>
<dbReference type="InterPro" id="IPR006171">
    <property type="entry name" value="TOPRIM_dom"/>
</dbReference>
<comment type="subunit">
    <text evidence="13">Monomer. Interacts with DnaB.</text>
</comment>
<evidence type="ECO:0000256" key="8">
    <source>
        <dbReference type="ARBA" id="ARBA00022771"/>
    </source>
</evidence>
<dbReference type="Pfam" id="PF01807">
    <property type="entry name" value="Zn_ribbon_DnaG"/>
    <property type="match status" value="1"/>
</dbReference>
<dbReference type="SMART" id="SM00493">
    <property type="entry name" value="TOPRIM"/>
    <property type="match status" value="1"/>
</dbReference>
<evidence type="ECO:0000256" key="7">
    <source>
        <dbReference type="ARBA" id="ARBA00022723"/>
    </source>
</evidence>
<dbReference type="GO" id="GO:0003677">
    <property type="term" value="F:DNA binding"/>
    <property type="evidence" value="ECO:0007669"/>
    <property type="project" value="UniProtKB-KW"/>
</dbReference>
<comment type="caution">
    <text evidence="13">Lacks conserved residue(s) required for the propagation of feature annotation.</text>
</comment>
<dbReference type="FunFam" id="3.90.980.10:FF:000001">
    <property type="entry name" value="DNA primase"/>
    <property type="match status" value="1"/>
</dbReference>
<dbReference type="GO" id="GO:0006269">
    <property type="term" value="P:DNA replication, synthesis of primer"/>
    <property type="evidence" value="ECO:0007669"/>
    <property type="project" value="UniProtKB-UniRule"/>
</dbReference>
<dbReference type="Gene3D" id="3.40.1360.10">
    <property type="match status" value="1"/>
</dbReference>
<comment type="cofactor">
    <cofactor evidence="1">
        <name>Zn(2+)</name>
        <dbReference type="ChEBI" id="CHEBI:29105"/>
    </cofactor>
</comment>
<keyword evidence="11 13" id="KW-0238">DNA-binding</keyword>
<dbReference type="Proteomes" id="UP000449969">
    <property type="component" value="Unassembled WGS sequence"/>
</dbReference>
<dbReference type="EC" id="2.7.7.101" evidence="13"/>
<dbReference type="GO" id="GO:0003899">
    <property type="term" value="F:DNA-directed RNA polymerase activity"/>
    <property type="evidence" value="ECO:0007669"/>
    <property type="project" value="UniProtKB-UniRule"/>
</dbReference>
<evidence type="ECO:0000256" key="13">
    <source>
        <dbReference type="HAMAP-Rule" id="MF_00974"/>
    </source>
</evidence>
<dbReference type="GO" id="GO:1990077">
    <property type="term" value="C:primosome complex"/>
    <property type="evidence" value="ECO:0007669"/>
    <property type="project" value="UniProtKB-KW"/>
</dbReference>
<dbReference type="SMART" id="SM00400">
    <property type="entry name" value="ZnF_CHCC"/>
    <property type="match status" value="1"/>
</dbReference>
<dbReference type="InterPro" id="IPR036977">
    <property type="entry name" value="DNA_primase_Znf_CHC2"/>
</dbReference>
<comment type="catalytic activity">
    <reaction evidence="13">
        <text>ssDNA + n NTP = ssDNA/pppN(pN)n-1 hybrid + (n-1) diphosphate.</text>
        <dbReference type="EC" id="2.7.7.101"/>
    </reaction>
</comment>
<dbReference type="FunFam" id="3.90.580.10:FF:000001">
    <property type="entry name" value="DNA primase"/>
    <property type="match status" value="1"/>
</dbReference>
<feature type="domain" description="Toprim" evidence="14">
    <location>
        <begin position="257"/>
        <end position="339"/>
    </location>
</feature>
<evidence type="ECO:0000256" key="10">
    <source>
        <dbReference type="ARBA" id="ARBA00022842"/>
    </source>
</evidence>
<gene>
    <name evidence="13" type="primary">dnaG</name>
    <name evidence="15" type="ORF">GPL20_04915</name>
</gene>
<keyword evidence="12 13" id="KW-0804">Transcription</keyword>
<dbReference type="InterPro" id="IPR050219">
    <property type="entry name" value="DnaG_primase"/>
</dbReference>
<dbReference type="GO" id="GO:0000428">
    <property type="term" value="C:DNA-directed RNA polymerase complex"/>
    <property type="evidence" value="ECO:0007669"/>
    <property type="project" value="UniProtKB-KW"/>
</dbReference>
<evidence type="ECO:0000259" key="14">
    <source>
        <dbReference type="PROSITE" id="PS50880"/>
    </source>
</evidence>
<evidence type="ECO:0000256" key="11">
    <source>
        <dbReference type="ARBA" id="ARBA00023125"/>
    </source>
</evidence>
<evidence type="ECO:0000256" key="3">
    <source>
        <dbReference type="ARBA" id="ARBA00022515"/>
    </source>
</evidence>
<keyword evidence="10" id="KW-0460">Magnesium</keyword>
<keyword evidence="4 13" id="KW-0808">Transferase</keyword>
<dbReference type="PROSITE" id="PS50880">
    <property type="entry name" value="TOPRIM"/>
    <property type="match status" value="1"/>
</dbReference>
<proteinExistence type="inferred from homology"/>
<keyword evidence="8" id="KW-0863">Zinc-finger</keyword>
<dbReference type="InterPro" id="IPR013264">
    <property type="entry name" value="DNAG_N"/>
</dbReference>
<name>A0A844TBK0_9BRAD</name>
<protein>
    <recommendedName>
        <fullName evidence="13">DNA primase</fullName>
        <ecNumber evidence="13">2.7.7.101</ecNumber>
    </recommendedName>
</protein>
<dbReference type="GO" id="GO:0005737">
    <property type="term" value="C:cytoplasm"/>
    <property type="evidence" value="ECO:0007669"/>
    <property type="project" value="TreeGrafter"/>
</dbReference>
<dbReference type="InterPro" id="IPR030846">
    <property type="entry name" value="DnaG_bac"/>
</dbReference>
<dbReference type="GO" id="GO:0008270">
    <property type="term" value="F:zinc ion binding"/>
    <property type="evidence" value="ECO:0007669"/>
    <property type="project" value="UniProtKB-KW"/>
</dbReference>
<dbReference type="FunFam" id="3.40.1360.10:FF:000002">
    <property type="entry name" value="DNA primase"/>
    <property type="match status" value="1"/>
</dbReference>
<dbReference type="Pfam" id="PF13662">
    <property type="entry name" value="Toprim_4"/>
    <property type="match status" value="1"/>
</dbReference>
<dbReference type="NCBIfam" id="TIGR01391">
    <property type="entry name" value="dnaG"/>
    <property type="match status" value="1"/>
</dbReference>
<evidence type="ECO:0000256" key="4">
    <source>
        <dbReference type="ARBA" id="ARBA00022679"/>
    </source>
</evidence>
<comment type="function">
    <text evidence="13">RNA polymerase that catalyzes the synthesis of short RNA molecules used as primers for DNA polymerase during DNA replication.</text>
</comment>
<comment type="caution">
    <text evidence="15">The sequence shown here is derived from an EMBL/GenBank/DDBJ whole genome shotgun (WGS) entry which is preliminary data.</text>
</comment>
<evidence type="ECO:0000256" key="1">
    <source>
        <dbReference type="ARBA" id="ARBA00001947"/>
    </source>
</evidence>
<keyword evidence="2 13" id="KW-0240">DNA-directed RNA polymerase</keyword>
<dbReference type="Gene3D" id="3.90.980.10">
    <property type="entry name" value="DNA primase, catalytic core, N-terminal domain"/>
    <property type="match status" value="1"/>
</dbReference>
<dbReference type="PANTHER" id="PTHR30313">
    <property type="entry name" value="DNA PRIMASE"/>
    <property type="match status" value="1"/>
</dbReference>
<dbReference type="Pfam" id="PF08275">
    <property type="entry name" value="DNAG_N"/>
    <property type="match status" value="1"/>
</dbReference>
<evidence type="ECO:0000256" key="12">
    <source>
        <dbReference type="ARBA" id="ARBA00023163"/>
    </source>
</evidence>
<dbReference type="SUPFAM" id="SSF56731">
    <property type="entry name" value="DNA primase core"/>
    <property type="match status" value="1"/>
</dbReference>
<keyword evidence="9" id="KW-0862">Zinc</keyword>
<accession>A0A844TBK0</accession>
<dbReference type="InterPro" id="IPR002694">
    <property type="entry name" value="Znf_CHC2"/>
</dbReference>
<dbReference type="HAMAP" id="MF_00974">
    <property type="entry name" value="DNA_primase_DnaG"/>
    <property type="match status" value="1"/>
</dbReference>
<dbReference type="SUPFAM" id="SSF57783">
    <property type="entry name" value="Zinc beta-ribbon"/>
    <property type="match status" value="1"/>
</dbReference>